<evidence type="ECO:0000256" key="9">
    <source>
        <dbReference type="SAM" id="MobiDB-lite"/>
    </source>
</evidence>
<dbReference type="InterPro" id="IPR002110">
    <property type="entry name" value="Ankyrin_rpt"/>
</dbReference>
<keyword evidence="7" id="KW-1053">Target membrane</keyword>
<dbReference type="Pfam" id="PF13637">
    <property type="entry name" value="Ank_4"/>
    <property type="match status" value="1"/>
</dbReference>
<feature type="region of interest" description="Disordered" evidence="9">
    <location>
        <begin position="500"/>
        <end position="542"/>
    </location>
</feature>
<dbReference type="Gene3D" id="1.25.40.20">
    <property type="entry name" value="Ankyrin repeat-containing domain"/>
    <property type="match status" value="1"/>
</dbReference>
<keyword evidence="3" id="KW-1052">Target cell membrane</keyword>
<evidence type="ECO:0000256" key="8">
    <source>
        <dbReference type="PROSITE-ProRule" id="PRU00023"/>
    </source>
</evidence>
<dbReference type="GO" id="GO:0006887">
    <property type="term" value="P:exocytosis"/>
    <property type="evidence" value="ECO:0007669"/>
    <property type="project" value="UniProtKB-KW"/>
</dbReference>
<dbReference type="Gene3D" id="1.10.150.50">
    <property type="entry name" value="Transcription Factor, Ets-1"/>
    <property type="match status" value="1"/>
</dbReference>
<evidence type="ECO:0000256" key="6">
    <source>
        <dbReference type="ARBA" id="ARBA00023043"/>
    </source>
</evidence>
<keyword evidence="6 8" id="KW-0040">ANK repeat</keyword>
<dbReference type="InterPro" id="IPR001660">
    <property type="entry name" value="SAM"/>
</dbReference>
<dbReference type="InterPro" id="IPR036770">
    <property type="entry name" value="Ankyrin_rpt-contain_sf"/>
</dbReference>
<dbReference type="CTD" id="36427"/>
<proteinExistence type="predicted"/>
<feature type="domain" description="SAM" evidence="10">
    <location>
        <begin position="610"/>
        <end position="675"/>
    </location>
</feature>
<dbReference type="AlphaFoldDB" id="A0A6P6XPJ4"/>
<dbReference type="OrthoDB" id="76949at2759"/>
<name>A0A6P6XPJ4_DERPT</name>
<keyword evidence="4" id="KW-0677">Repeat</keyword>
<evidence type="ECO:0000256" key="2">
    <source>
        <dbReference type="ARBA" id="ARBA00022483"/>
    </source>
</evidence>
<dbReference type="InParanoid" id="A0A6P6XPJ4"/>
<keyword evidence="5" id="KW-0800">Toxin</keyword>
<evidence type="ECO:0000256" key="5">
    <source>
        <dbReference type="ARBA" id="ARBA00023028"/>
    </source>
</evidence>
<evidence type="ECO:0000259" key="10">
    <source>
        <dbReference type="SMART" id="SM00454"/>
    </source>
</evidence>
<dbReference type="PROSITE" id="PS50297">
    <property type="entry name" value="ANK_REP_REGION"/>
    <property type="match status" value="1"/>
</dbReference>
<feature type="compositionally biased region" description="Basic and acidic residues" evidence="9">
    <location>
        <begin position="337"/>
        <end position="352"/>
    </location>
</feature>
<evidence type="ECO:0000313" key="11">
    <source>
        <dbReference type="Proteomes" id="UP000515146"/>
    </source>
</evidence>
<reference evidence="12" key="1">
    <citation type="submission" date="2025-08" db="UniProtKB">
        <authorList>
            <consortium name="RefSeq"/>
        </authorList>
    </citation>
    <scope>IDENTIFICATION</scope>
    <source>
        <strain evidence="12">Airmid</strain>
    </source>
</reference>
<sequence length="707" mass="79964">METSAERLRQAVRDGYLEILRNATRKECNHPDDDGMTATHWASYSGQLNALRIIVGRGGDPEKCDNFGNTALHWAAQNGHIKCVSFLISFGVNLWSMDNEYHTAKEVAALNNRNQIVDLIDHVVAQQSALNSRTVIRLKEKARIDAEKRIKLFRKLQQKTIRQAEKDERKKREKNFLMKRNLCLINTNKAGSTTIIDNNDQQTYDELFNIYDTLDMATKNAITRSQLHNVGGGNSNVVPKFSDLVNGNSVGGGSIKSSVGTKMPKILSGVSRKVLTRKLNNSTDTIKSNSTYSTIADGTCRSTQSMMVGIRRDDHIVYVPKFNSLSVNDLLAATGKKSNDQRKEKDDDKDTVNEDCSNNNSYSRLPLKDVFDDNNRHFQSQQQQKTISSTIQRRSTTTTNKLTSTFNRNNIKTTLKNKLLKLNRLGNDRSSPSSTIIDSKTKLIRARSEPDFLQINSLLDKIDDDDKIDMMGTTTSSIFERPGFGSVSFRGKFTPDLMFSTTTTNQYDDDDDNDNNGNESDDSGQDHNSNGSNSTGGLNHQNIDKNNDIIDCDLIKNNPSIVQTWPERDSITSDSIGSAGSLVHTDIIDFSDIDYIDDHIVIIDNDDNINNNITTISVLLFLYANDLKDYYEIFENEQIDIDTLMMLEESDLKSLGIPFGPRKKLMTAINQRRKILSNHHHHHHHHHQNNNYKHNNNDEFDVFETRL</sequence>
<dbReference type="Proteomes" id="UP000515146">
    <property type="component" value="Unplaced"/>
</dbReference>
<dbReference type="GO" id="GO:0044231">
    <property type="term" value="C:host cell presynaptic membrane"/>
    <property type="evidence" value="ECO:0007669"/>
    <property type="project" value="UniProtKB-KW"/>
</dbReference>
<feature type="compositionally biased region" description="Low complexity" evidence="9">
    <location>
        <begin position="526"/>
        <end position="537"/>
    </location>
</feature>
<dbReference type="KEGG" id="dpte:113788554"/>
<feature type="repeat" description="ANK" evidence="8">
    <location>
        <begin position="67"/>
        <end position="99"/>
    </location>
</feature>
<gene>
    <name evidence="12" type="primary">LOC113788554</name>
</gene>
<keyword evidence="2" id="KW-0268">Exocytosis</keyword>
<feature type="compositionally biased region" description="Polar residues" evidence="9">
    <location>
        <begin position="354"/>
        <end position="363"/>
    </location>
</feature>
<dbReference type="InterPro" id="IPR013761">
    <property type="entry name" value="SAM/pointed_sf"/>
</dbReference>
<dbReference type="SMART" id="SM00454">
    <property type="entry name" value="SAM"/>
    <property type="match status" value="1"/>
</dbReference>
<dbReference type="PROSITE" id="PS50088">
    <property type="entry name" value="ANK_REPEAT"/>
    <property type="match status" value="2"/>
</dbReference>
<comment type="subcellular location">
    <subcellularLocation>
        <location evidence="1">Target cell membrane</location>
    </subcellularLocation>
</comment>
<evidence type="ECO:0000313" key="12">
    <source>
        <dbReference type="RefSeq" id="XP_027193814.1"/>
    </source>
</evidence>
<evidence type="ECO:0000256" key="3">
    <source>
        <dbReference type="ARBA" id="ARBA00022537"/>
    </source>
</evidence>
<dbReference type="RefSeq" id="XP_027193814.1">
    <property type="nucleotide sequence ID" value="XM_027338013.1"/>
</dbReference>
<dbReference type="SUPFAM" id="SSF47769">
    <property type="entry name" value="SAM/Pointed domain"/>
    <property type="match status" value="1"/>
</dbReference>
<dbReference type="OMA" id="RMERKFM"/>
<dbReference type="PANTHER" id="PTHR24201">
    <property type="entry name" value="ANK_REP_REGION DOMAIN-CONTAINING PROTEIN"/>
    <property type="match status" value="1"/>
</dbReference>
<evidence type="ECO:0000256" key="4">
    <source>
        <dbReference type="ARBA" id="ARBA00022737"/>
    </source>
</evidence>
<dbReference type="SMART" id="SM00248">
    <property type="entry name" value="ANK"/>
    <property type="match status" value="2"/>
</dbReference>
<organism evidence="11 12">
    <name type="scientific">Dermatophagoides pteronyssinus</name>
    <name type="common">European house dust mite</name>
    <dbReference type="NCBI Taxonomy" id="6956"/>
    <lineage>
        <taxon>Eukaryota</taxon>
        <taxon>Metazoa</taxon>
        <taxon>Ecdysozoa</taxon>
        <taxon>Arthropoda</taxon>
        <taxon>Chelicerata</taxon>
        <taxon>Arachnida</taxon>
        <taxon>Acari</taxon>
        <taxon>Acariformes</taxon>
        <taxon>Sarcoptiformes</taxon>
        <taxon>Astigmata</taxon>
        <taxon>Psoroptidia</taxon>
        <taxon>Analgoidea</taxon>
        <taxon>Pyroglyphidae</taxon>
        <taxon>Dermatophagoidinae</taxon>
        <taxon>Dermatophagoides</taxon>
    </lineage>
</organism>
<feature type="region of interest" description="Disordered" evidence="9">
    <location>
        <begin position="336"/>
        <end position="366"/>
    </location>
</feature>
<evidence type="ECO:0000256" key="7">
    <source>
        <dbReference type="ARBA" id="ARBA00023298"/>
    </source>
</evidence>
<dbReference type="FunCoup" id="A0A6P6XPJ4">
    <property type="interactions" value="36"/>
</dbReference>
<dbReference type="GO" id="GO:0044218">
    <property type="term" value="C:other organism cell membrane"/>
    <property type="evidence" value="ECO:0007669"/>
    <property type="project" value="UniProtKB-KW"/>
</dbReference>
<dbReference type="Pfam" id="PF00536">
    <property type="entry name" value="SAM_1"/>
    <property type="match status" value="1"/>
</dbReference>
<protein>
    <recommendedName>
        <fullName evidence="10">SAM domain-containing protein</fullName>
    </recommendedName>
</protein>
<keyword evidence="5" id="KW-0638">Presynaptic neurotoxin</keyword>
<dbReference type="InterPro" id="IPR050776">
    <property type="entry name" value="Ank_Repeat/CDKN_Inhibitor"/>
</dbReference>
<keyword evidence="11" id="KW-1185">Reference proteome</keyword>
<feature type="compositionally biased region" description="Acidic residues" evidence="9">
    <location>
        <begin position="507"/>
        <end position="523"/>
    </location>
</feature>
<feature type="repeat" description="ANK" evidence="8">
    <location>
        <begin position="34"/>
        <end position="66"/>
    </location>
</feature>
<keyword evidence="5" id="KW-0528">Neurotoxin</keyword>
<accession>A0A6P6XPJ4</accession>
<keyword evidence="7" id="KW-0472">Membrane</keyword>
<evidence type="ECO:0000256" key="1">
    <source>
        <dbReference type="ARBA" id="ARBA00004175"/>
    </source>
</evidence>
<dbReference type="SUPFAM" id="SSF48403">
    <property type="entry name" value="Ankyrin repeat"/>
    <property type="match status" value="1"/>
</dbReference>